<evidence type="ECO:0000313" key="1">
    <source>
        <dbReference type="EMBL" id="AHF17338.1"/>
    </source>
</evidence>
<dbReference type="Proteomes" id="UP000003586">
    <property type="component" value="Chromosome"/>
</dbReference>
<gene>
    <name evidence="1" type="ORF">NIASO_05865</name>
</gene>
<keyword evidence="2" id="KW-1185">Reference proteome</keyword>
<dbReference type="AlphaFoldDB" id="W0F6A8"/>
<sequence length="79" mass="9053">MAMTSYYELICECGHEGKIKLSENDTPYSSNMWEKYSLENIEGNSFSTDRLSGIKEAIENMKPVCPECKTHLTIENLKQ</sequence>
<accession>W0F6A8</accession>
<proteinExistence type="predicted"/>
<organism evidence="1 2">
    <name type="scientific">Niabella soli DSM 19437</name>
    <dbReference type="NCBI Taxonomy" id="929713"/>
    <lineage>
        <taxon>Bacteria</taxon>
        <taxon>Pseudomonadati</taxon>
        <taxon>Bacteroidota</taxon>
        <taxon>Chitinophagia</taxon>
        <taxon>Chitinophagales</taxon>
        <taxon>Chitinophagaceae</taxon>
        <taxon>Niabella</taxon>
    </lineage>
</organism>
<evidence type="ECO:0000313" key="2">
    <source>
        <dbReference type="Proteomes" id="UP000003586"/>
    </source>
</evidence>
<protein>
    <submittedName>
        <fullName evidence="1">Uncharacterized protein</fullName>
    </submittedName>
</protein>
<name>W0F6A8_9BACT</name>
<dbReference type="EMBL" id="CP007035">
    <property type="protein sequence ID" value="AHF17338.1"/>
    <property type="molecule type" value="Genomic_DNA"/>
</dbReference>
<dbReference type="KEGG" id="nso:NIASO_05865"/>
<dbReference type="RefSeq" id="WP_008582843.1">
    <property type="nucleotide sequence ID" value="NZ_CP007035.1"/>
</dbReference>
<reference evidence="1 2" key="1">
    <citation type="submission" date="2013-12" db="EMBL/GenBank/DDBJ databases">
        <authorList>
            <consortium name="DOE Joint Genome Institute"/>
            <person name="Eisen J."/>
            <person name="Huntemann M."/>
            <person name="Han J."/>
            <person name="Chen A."/>
            <person name="Kyrpides N."/>
            <person name="Mavromatis K."/>
            <person name="Markowitz V."/>
            <person name="Palaniappan K."/>
            <person name="Ivanova N."/>
            <person name="Schaumberg A."/>
            <person name="Pati A."/>
            <person name="Liolios K."/>
            <person name="Nordberg H.P."/>
            <person name="Cantor M.N."/>
            <person name="Hua S.X."/>
            <person name="Woyke T."/>
        </authorList>
    </citation>
    <scope>NUCLEOTIDE SEQUENCE [LARGE SCALE GENOMIC DNA]</scope>
    <source>
        <strain evidence="2">DSM 19437</strain>
    </source>
</reference>
<dbReference type="HOGENOM" id="CLU_2602416_0_0_10"/>
<dbReference type="STRING" id="929713.NIASO_05865"/>
<dbReference type="OrthoDB" id="1495565at2"/>